<dbReference type="Gene3D" id="2.150.10.10">
    <property type="entry name" value="Serralysin-like metalloprotease, C-terminal"/>
    <property type="match status" value="4"/>
</dbReference>
<dbReference type="Proteomes" id="UP001157961">
    <property type="component" value="Unassembled WGS sequence"/>
</dbReference>
<accession>A0ABY1NVL8</accession>
<dbReference type="Pfam" id="PF00353">
    <property type="entry name" value="HemolysinCabind"/>
    <property type="match status" value="6"/>
</dbReference>
<dbReference type="InterPro" id="IPR011049">
    <property type="entry name" value="Serralysin-like_metalloprot_C"/>
</dbReference>
<evidence type="ECO:0000256" key="8">
    <source>
        <dbReference type="SAM" id="MobiDB-lite"/>
    </source>
</evidence>
<dbReference type="InterPro" id="IPR003995">
    <property type="entry name" value="RTX_toxin_determinant-A"/>
</dbReference>
<dbReference type="InterPro" id="IPR018511">
    <property type="entry name" value="Hemolysin-typ_Ca-bd_CS"/>
</dbReference>
<gene>
    <name evidence="9" type="ORF">SAMN06265373_103393</name>
</gene>
<keyword evidence="3" id="KW-0964">Secreted</keyword>
<evidence type="ECO:0000256" key="1">
    <source>
        <dbReference type="ARBA" id="ARBA00004370"/>
    </source>
</evidence>
<comment type="subcellular location">
    <subcellularLocation>
        <location evidence="1">Membrane</location>
    </subcellularLocation>
    <subcellularLocation>
        <location evidence="2">Secreted</location>
    </subcellularLocation>
</comment>
<keyword evidence="7" id="KW-0472">Membrane</keyword>
<dbReference type="InterPro" id="IPR001343">
    <property type="entry name" value="Hemolysn_Ca-bd"/>
</dbReference>
<reference evidence="9 10" key="1">
    <citation type="submission" date="2017-05" db="EMBL/GenBank/DDBJ databases">
        <authorList>
            <person name="Varghese N."/>
            <person name="Submissions S."/>
        </authorList>
    </citation>
    <scope>NUCLEOTIDE SEQUENCE [LARGE SCALE GENOMIC DNA]</scope>
    <source>
        <strain evidence="9 10">DSM 29734</strain>
    </source>
</reference>
<dbReference type="PRINTS" id="PR01488">
    <property type="entry name" value="RTXTOXINA"/>
</dbReference>
<dbReference type="PANTHER" id="PTHR38340:SF1">
    <property type="entry name" value="S-LAYER PROTEIN"/>
    <property type="match status" value="1"/>
</dbReference>
<keyword evidence="6" id="KW-0843">Virulence</keyword>
<sequence length="759" mass="81349">MTLENALSSPLNAPEPDIGDTPATARIVDVGETVTSAFDRWDTDVIGVTLEAGKIYEFAFAYAPGSGLNAEDHDTLRSYISRFEYDADRDRYLNWGSIGDNNGYYNHLPQRIETAGTYFINFRHRAPDDVEYTFTINEVTDPEGNTIAEATSVNLAESTVGSLDYDGDADMFEVTLEDGKRYAINITLGDGRGEEYIPLKILDDQGNVVADFNLKSPDILAFTPSEGGTYYLFLEHSGVENLRNQTISYSHLGEYDFQIIETEDILGADTDDRIIGTNGDDVIRAAGGNDKVFSRKGNDVVHLGSGNDYVRAGGGREEFHGGSGHDTISYYNSSKGVTINLATNAASRGWATNDAISGFESVTGSRIGHDKIYGTSGANTIKTFGGNDKIYAGDGNDTIYAGDGNDKVYGGKGNDTIFLGDGNDYVRVAGGREEFHGGEGNDTISYYDSKTGVNINLQTHAVSGSWATNDIISGFENVTGSKNGSDRVIGTRAANLIKTHGGNDTISSEDGNDTIYGGDGNDKIIAGDGDDKVYGGKGNDYISLGFGNDYVKAGGGRERFDGGFGNDYISYFDSPTGVDIDLDNNSVSGGWSANDTIKNFEGASGSNRGHDEIGGNDFSNLLRGNGGNDTLYGARGTDQLYGGSGNDELYGGSDNDVLFGGTGKDILDGGDGNDTLTGGTGADVFQFRHWDGNDTITDFKDDADTLELYGFRDTDGDGQIALIYGFDSRPGIEIRFDNGQSLFIETLYHWQIGDDVVQL</sequence>
<dbReference type="PRINTS" id="PR00313">
    <property type="entry name" value="CABNDNGRPT"/>
</dbReference>
<protein>
    <submittedName>
        <fullName evidence="9">Ca2+-binding protein, RTX toxin-related</fullName>
    </submittedName>
</protein>
<evidence type="ECO:0000256" key="2">
    <source>
        <dbReference type="ARBA" id="ARBA00004613"/>
    </source>
</evidence>
<dbReference type="SUPFAM" id="SSF51120">
    <property type="entry name" value="beta-Roll"/>
    <property type="match status" value="2"/>
</dbReference>
<dbReference type="PANTHER" id="PTHR38340">
    <property type="entry name" value="S-LAYER PROTEIN"/>
    <property type="match status" value="1"/>
</dbReference>
<keyword evidence="10" id="KW-1185">Reference proteome</keyword>
<keyword evidence="4" id="KW-0800">Toxin</keyword>
<comment type="caution">
    <text evidence="9">The sequence shown here is derived from an EMBL/GenBank/DDBJ whole genome shotgun (WGS) entry which is preliminary data.</text>
</comment>
<evidence type="ECO:0000313" key="10">
    <source>
        <dbReference type="Proteomes" id="UP001157961"/>
    </source>
</evidence>
<feature type="compositionally biased region" description="Polar residues" evidence="8">
    <location>
        <begin position="1"/>
        <end position="11"/>
    </location>
</feature>
<organism evidence="9 10">
    <name type="scientific">Shimia sagamensis</name>
    <dbReference type="NCBI Taxonomy" id="1566352"/>
    <lineage>
        <taxon>Bacteria</taxon>
        <taxon>Pseudomonadati</taxon>
        <taxon>Pseudomonadota</taxon>
        <taxon>Alphaproteobacteria</taxon>
        <taxon>Rhodobacterales</taxon>
        <taxon>Roseobacteraceae</taxon>
    </lineage>
</organism>
<evidence type="ECO:0000313" key="9">
    <source>
        <dbReference type="EMBL" id="SMP19216.1"/>
    </source>
</evidence>
<evidence type="ECO:0000256" key="5">
    <source>
        <dbReference type="ARBA" id="ARBA00022737"/>
    </source>
</evidence>
<evidence type="ECO:0000256" key="7">
    <source>
        <dbReference type="ARBA" id="ARBA00023136"/>
    </source>
</evidence>
<dbReference type="EMBL" id="FXTY01000003">
    <property type="protein sequence ID" value="SMP19216.1"/>
    <property type="molecule type" value="Genomic_DNA"/>
</dbReference>
<keyword evidence="5" id="KW-0677">Repeat</keyword>
<feature type="region of interest" description="Disordered" evidence="8">
    <location>
        <begin position="1"/>
        <end position="23"/>
    </location>
</feature>
<evidence type="ECO:0000256" key="3">
    <source>
        <dbReference type="ARBA" id="ARBA00022525"/>
    </source>
</evidence>
<evidence type="ECO:0000256" key="4">
    <source>
        <dbReference type="ARBA" id="ARBA00022656"/>
    </source>
</evidence>
<dbReference type="PROSITE" id="PS00330">
    <property type="entry name" value="HEMOLYSIN_CALCIUM"/>
    <property type="match status" value="3"/>
</dbReference>
<dbReference type="InterPro" id="IPR050557">
    <property type="entry name" value="RTX_toxin/Mannuronan_C5-epim"/>
</dbReference>
<proteinExistence type="predicted"/>
<dbReference type="RefSeq" id="WP_283425825.1">
    <property type="nucleotide sequence ID" value="NZ_FXTY01000003.1"/>
</dbReference>
<evidence type="ECO:0000256" key="6">
    <source>
        <dbReference type="ARBA" id="ARBA00023026"/>
    </source>
</evidence>
<dbReference type="Gene3D" id="2.60.120.380">
    <property type="match status" value="2"/>
</dbReference>
<name>A0ABY1NVL8_9RHOB</name>